<feature type="compositionally biased region" description="Acidic residues" evidence="3">
    <location>
        <begin position="336"/>
        <end position="346"/>
    </location>
</feature>
<dbReference type="PANTHER" id="PTHR22872">
    <property type="entry name" value="BTK-BINDING PROTEIN-RELATED"/>
    <property type="match status" value="1"/>
</dbReference>
<dbReference type="PANTHER" id="PTHR22872:SF2">
    <property type="entry name" value="INHIBITOR OF BRUTON TYROSINE KINASE"/>
    <property type="match status" value="1"/>
</dbReference>
<feature type="compositionally biased region" description="Basic residues" evidence="3">
    <location>
        <begin position="1693"/>
        <end position="1702"/>
    </location>
</feature>
<dbReference type="InterPro" id="IPR036770">
    <property type="entry name" value="Ankyrin_rpt-contain_sf"/>
</dbReference>
<dbReference type="InterPro" id="IPR000210">
    <property type="entry name" value="BTB/POZ_dom"/>
</dbReference>
<feature type="compositionally biased region" description="Low complexity" evidence="3">
    <location>
        <begin position="1638"/>
        <end position="1654"/>
    </location>
</feature>
<evidence type="ECO:0000313" key="5">
    <source>
        <dbReference type="EMBL" id="ROT43313.1"/>
    </source>
</evidence>
<organism evidence="5 6">
    <name type="scientific">Sodiomyces alkalinus (strain CBS 110278 / VKM F-3762 / F11)</name>
    <name type="common">Alkaliphilic filamentous fungus</name>
    <dbReference type="NCBI Taxonomy" id="1314773"/>
    <lineage>
        <taxon>Eukaryota</taxon>
        <taxon>Fungi</taxon>
        <taxon>Dikarya</taxon>
        <taxon>Ascomycota</taxon>
        <taxon>Pezizomycotina</taxon>
        <taxon>Sordariomycetes</taxon>
        <taxon>Hypocreomycetidae</taxon>
        <taxon>Glomerellales</taxon>
        <taxon>Plectosphaerellaceae</taxon>
        <taxon>Sodiomyces</taxon>
    </lineage>
</organism>
<protein>
    <recommendedName>
        <fullName evidence="4">BTB domain-containing protein</fullName>
    </recommendedName>
</protein>
<feature type="domain" description="BTB" evidence="4">
    <location>
        <begin position="1036"/>
        <end position="1109"/>
    </location>
</feature>
<gene>
    <name evidence="5" type="ORF">SODALDRAFT_355521</name>
</gene>
<feature type="compositionally biased region" description="Basic and acidic residues" evidence="3">
    <location>
        <begin position="1703"/>
        <end position="1715"/>
    </location>
</feature>
<feature type="compositionally biased region" description="Basic and acidic residues" evidence="3">
    <location>
        <begin position="1484"/>
        <end position="1498"/>
    </location>
</feature>
<dbReference type="GeneID" id="39582298"/>
<dbReference type="SMART" id="SM00225">
    <property type="entry name" value="BTB"/>
    <property type="match status" value="2"/>
</dbReference>
<feature type="compositionally biased region" description="Polar residues" evidence="3">
    <location>
        <begin position="163"/>
        <end position="190"/>
    </location>
</feature>
<dbReference type="InterPro" id="IPR011333">
    <property type="entry name" value="SKP1/BTB/POZ_sf"/>
</dbReference>
<keyword evidence="1" id="KW-0677">Repeat</keyword>
<feature type="region of interest" description="Disordered" evidence="3">
    <location>
        <begin position="148"/>
        <end position="195"/>
    </location>
</feature>
<keyword evidence="6" id="KW-1185">Reference proteome</keyword>
<feature type="compositionally biased region" description="Low complexity" evidence="3">
    <location>
        <begin position="1577"/>
        <end position="1599"/>
    </location>
</feature>
<feature type="compositionally biased region" description="Basic residues" evidence="3">
    <location>
        <begin position="1732"/>
        <end position="1743"/>
    </location>
</feature>
<dbReference type="CDD" id="cd18500">
    <property type="entry name" value="BACK_IBtk"/>
    <property type="match status" value="1"/>
</dbReference>
<dbReference type="Gene3D" id="2.130.10.30">
    <property type="entry name" value="Regulator of chromosome condensation 1/beta-lactamase-inhibitor protein II"/>
    <property type="match status" value="1"/>
</dbReference>
<dbReference type="EMBL" id="ML119051">
    <property type="protein sequence ID" value="ROT43313.1"/>
    <property type="molecule type" value="Genomic_DNA"/>
</dbReference>
<dbReference type="RefSeq" id="XP_028471119.1">
    <property type="nucleotide sequence ID" value="XM_028613820.1"/>
</dbReference>
<feature type="compositionally biased region" description="Basic and acidic residues" evidence="3">
    <location>
        <begin position="1662"/>
        <end position="1686"/>
    </location>
</feature>
<feature type="region of interest" description="Disordered" evidence="3">
    <location>
        <begin position="1436"/>
        <end position="1610"/>
    </location>
</feature>
<feature type="region of interest" description="Disordered" evidence="3">
    <location>
        <begin position="1378"/>
        <end position="1408"/>
    </location>
</feature>
<feature type="domain" description="BTB" evidence="4">
    <location>
        <begin position="889"/>
        <end position="969"/>
    </location>
</feature>
<dbReference type="SUPFAM" id="SSF48403">
    <property type="entry name" value="Ankyrin repeat"/>
    <property type="match status" value="1"/>
</dbReference>
<dbReference type="OrthoDB" id="1893551at2759"/>
<dbReference type="Pfam" id="PF12796">
    <property type="entry name" value="Ank_2"/>
    <property type="match status" value="1"/>
</dbReference>
<accession>A0A3N2Q967</accession>
<sequence length="1751" mass="190600">MSVLESKQGAQSGVGFVGHLALNAHTAAAIASLPVTSYPRIPAIASHHHPLLPPPSELLLHIYDAGIIASLIYCIPTDRNQAPAGPVIAIAIAIFISIPNSLEVQSLAHEGQATRGHPCPMSHLLWKYYWDNDVDKFRRLLAPATQTASQPPLKSSAVPAGSWNHSSGFPAAPNSSPRTANKSRKASSGTVLGAFTGKGSGSHGLGKAEVNSRDYAGLTILLRAAASTRPESLLFVQALLDHPAIDLYARDTESGWNALHRALYSGNITIARLLLEKERRLLTEQTSSTAVARVGQLIKTKDHEGSSPFDLYNSTIATRSLKHLGDTMDRCSESGGDSDTDDDEDLVAGPVSSFREATVGEEIFMFGSNKNLSLGVGDEDDRQFPERILLRRPDRLLRRFYDEYLERARNDPTSGVSQSDLEVEDLNMIPALTRHRPLLFQDAVLSKFHSAILTADPVSNLYICGIGLSGRLGLGDLNTQFRFLPVQGGLADKKVIQVALGQSHTMALTDTGELWTWGSNSNAQLGYALPPARKDEEPMSTTPRQVFGPLKKEIINGVAASSVHSVAHTSHSLFCWGKNLGQLGLMDADSRSLEVQPTPRRVAVSLFSSNIIAVSAIDKATTCLLEDSSVCVFTSYGFNFLKFPVPDAFANHRFASRFVSSKQDTTSRNRVAYITSGGETIAAVTGQGDLFTVNLNHRAEAAPAATSTTNPAKIKGALTTPQCIWQARKDGVKSVSVGEHGSVIICTESGAVWRRVKRTKAKDTRLSESADTRRGDFKFQRVPSVTKAVAVRSSTFGAFAAIRKDCDVTRTQIGVQSKSLRDDLSPLLVLRGFQASDPGRDGTHTLRFWDADALRDTLGDLPYELLRSPGLDVDLARHLRFVSSSTFDFDVLLSTSSSPDVRIPAHGWILAARSSILRGMFTEYRRTGRYEMPETLVIREHEGKTLVQFQSIDLLSLVNVIVYCYDDTVVPVWNFTRQAPPLAYRYRQIRVELMKVASKLQLTKLEAAARMQTRVERSLDRDMKAAIRDPRFFQDADALIALDGEEVPVHSQLLRLRCAFFEGLFHGRSGGMWLAGRREMLAEEEQVTVDMTHLDPDAFRYVLRYLYADVGTELFDDTVSSDVDDFSDTVMQVMSIANELMLDRLSQVCQRILGRFVTTRNVAGLLNEISPCSVTEFKDAGLEYVCLQVETMLENHYLDGLDEELMEELDAVVRQNQGAQCPFARSRLTEALMFERYPELASDIEEEHQVRVKEMAYRASQRDDDRRFLSSSFRTKFGSLDDATTVSPVQEKGRRKAKVAQTDSVSPLLRAKGSHGDLMFDMDDEEGFPAASPTCSPPQRAVNGKGSVDVSRIPLLSGQEPTGGSVPSPASSLPLRSVLAHRTPPGSPSQVSQGKGPASGGSPWGAAALPTSRMDLRELLAATPIKSALSAGIEAQTAREASVRPAPPQPKMSQKERKKQKQQQQEQQQQQQQQAHAAAAHAAETQRPKVAWDPETSKSKAAPWKVVSGVPKAPLRDVMAAESSRPAAAAASASASELTTAASIRKPLVAAESPAQSIRRTASPDTRFPGQSRGSNSTTSPAAASASASASVATPPSSSKPITPHSRTYIAPARKAEPILGLSMSDIIGQQRREQEAVRAAAAKRSMQEIQQEQEFQEWWDQESRRVQEEEARRAAKEKERDDRGKGGQRGGGGRRGRRERGGRKGADDSADREVGAVAEGSGSGQGARPQKNSRGRGGRRGGGRASTTAA</sequence>
<dbReference type="PROSITE" id="PS50097">
    <property type="entry name" value="BTB"/>
    <property type="match status" value="2"/>
</dbReference>
<dbReference type="Pfam" id="PF13540">
    <property type="entry name" value="RCC1_2"/>
    <property type="match status" value="1"/>
</dbReference>
<feature type="repeat" description="RCC1" evidence="2">
    <location>
        <begin position="459"/>
        <end position="511"/>
    </location>
</feature>
<dbReference type="SUPFAM" id="SSF50985">
    <property type="entry name" value="RCC1/BLIP-II"/>
    <property type="match status" value="1"/>
</dbReference>
<evidence type="ECO:0000313" key="6">
    <source>
        <dbReference type="Proteomes" id="UP000272025"/>
    </source>
</evidence>
<feature type="compositionally biased region" description="Polar residues" evidence="3">
    <location>
        <begin position="1554"/>
        <end position="1564"/>
    </location>
</feature>
<dbReference type="InterPro" id="IPR051625">
    <property type="entry name" value="Signaling_Regulatory_Domain"/>
</dbReference>
<dbReference type="Proteomes" id="UP000272025">
    <property type="component" value="Unassembled WGS sequence"/>
</dbReference>
<dbReference type="InterPro" id="IPR002110">
    <property type="entry name" value="Ankyrin_rpt"/>
</dbReference>
<dbReference type="Pfam" id="PF00651">
    <property type="entry name" value="BTB"/>
    <property type="match status" value="1"/>
</dbReference>
<feature type="repeat" description="RCC1" evidence="2">
    <location>
        <begin position="512"/>
        <end position="571"/>
    </location>
</feature>
<feature type="region of interest" description="Disordered" evidence="3">
    <location>
        <begin position="1284"/>
        <end position="1345"/>
    </location>
</feature>
<name>A0A3N2Q967_SODAK</name>
<evidence type="ECO:0000256" key="3">
    <source>
        <dbReference type="SAM" id="MobiDB-lite"/>
    </source>
</evidence>
<evidence type="ECO:0000256" key="1">
    <source>
        <dbReference type="ARBA" id="ARBA00022737"/>
    </source>
</evidence>
<feature type="region of interest" description="Disordered" evidence="3">
    <location>
        <begin position="327"/>
        <end position="347"/>
    </location>
</feature>
<dbReference type="Gene3D" id="3.30.710.10">
    <property type="entry name" value="Potassium Channel Kv1.1, Chain A"/>
    <property type="match status" value="2"/>
</dbReference>
<dbReference type="InterPro" id="IPR009091">
    <property type="entry name" value="RCC1/BLIP-II"/>
</dbReference>
<dbReference type="STRING" id="1314773.A0A3N2Q967"/>
<dbReference type="Gene3D" id="1.25.40.20">
    <property type="entry name" value="Ankyrin repeat-containing domain"/>
    <property type="match status" value="1"/>
</dbReference>
<reference evidence="5 6" key="1">
    <citation type="journal article" date="2018" name="Mol. Ecol.">
        <title>The obligate alkalophilic soda-lake fungus Sodiomyces alkalinus has shifted to a protein diet.</title>
        <authorList>
            <person name="Grum-Grzhimaylo A.A."/>
            <person name="Falkoski D.L."/>
            <person name="van den Heuvel J."/>
            <person name="Valero-Jimenez C.A."/>
            <person name="Min B."/>
            <person name="Choi I.G."/>
            <person name="Lipzen A."/>
            <person name="Daum C.G."/>
            <person name="Aanen D.K."/>
            <person name="Tsang A."/>
            <person name="Henrissat B."/>
            <person name="Bilanenko E.N."/>
            <person name="de Vries R.P."/>
            <person name="van Kan J.A.L."/>
            <person name="Grigoriev I.V."/>
            <person name="Debets A.J.M."/>
        </authorList>
    </citation>
    <scope>NUCLEOTIDE SEQUENCE [LARGE SCALE GENOMIC DNA]</scope>
    <source>
        <strain evidence="5 6">F11</strain>
    </source>
</reference>
<feature type="compositionally biased region" description="Low complexity" evidence="3">
    <location>
        <begin position="1462"/>
        <end position="1483"/>
    </location>
</feature>
<dbReference type="InterPro" id="IPR000408">
    <property type="entry name" value="Reg_chr_condens"/>
</dbReference>
<dbReference type="PROSITE" id="PS50012">
    <property type="entry name" value="RCC1_3"/>
    <property type="match status" value="2"/>
</dbReference>
<evidence type="ECO:0000256" key="2">
    <source>
        <dbReference type="PROSITE-ProRule" id="PRU00235"/>
    </source>
</evidence>
<evidence type="ECO:0000259" key="4">
    <source>
        <dbReference type="PROSITE" id="PS50097"/>
    </source>
</evidence>
<proteinExistence type="predicted"/>
<dbReference type="SUPFAM" id="SSF54695">
    <property type="entry name" value="POZ domain"/>
    <property type="match status" value="2"/>
</dbReference>
<feature type="region of interest" description="Disordered" evidence="3">
    <location>
        <begin position="1631"/>
        <end position="1751"/>
    </location>
</feature>
<feature type="compositionally biased region" description="Low complexity" evidence="3">
    <location>
        <begin position="1520"/>
        <end position="1543"/>
    </location>
</feature>